<proteinExistence type="inferred from homology"/>
<accession>A0A2W1BR60</accession>
<keyword evidence="2" id="KW-0560">Oxidoreductase</keyword>
<dbReference type="EMBL" id="KZ149989">
    <property type="protein sequence ID" value="PZC75627.1"/>
    <property type="molecule type" value="Genomic_DNA"/>
</dbReference>
<dbReference type="AlphaFoldDB" id="A0A2W1BR60"/>
<evidence type="ECO:0000256" key="1">
    <source>
        <dbReference type="ARBA" id="ARBA00006484"/>
    </source>
</evidence>
<evidence type="ECO:0000256" key="3">
    <source>
        <dbReference type="RuleBase" id="RU000363"/>
    </source>
</evidence>
<dbReference type="InterPro" id="IPR036291">
    <property type="entry name" value="NAD(P)-bd_dom_sf"/>
</dbReference>
<dbReference type="GO" id="GO:0016616">
    <property type="term" value="F:oxidoreductase activity, acting on the CH-OH group of donors, NAD or NADP as acceptor"/>
    <property type="evidence" value="ECO:0007669"/>
    <property type="project" value="TreeGrafter"/>
</dbReference>
<dbReference type="PANTHER" id="PTHR44229:SF8">
    <property type="entry name" value="ALCOHOL DEHYDROGENASE-RELATED"/>
    <property type="match status" value="1"/>
</dbReference>
<dbReference type="OrthoDB" id="37659at2759"/>
<dbReference type="Pfam" id="PF00106">
    <property type="entry name" value="adh_short"/>
    <property type="match status" value="1"/>
</dbReference>
<dbReference type="PRINTS" id="PR00081">
    <property type="entry name" value="GDHRDH"/>
</dbReference>
<dbReference type="Proteomes" id="UP000249218">
    <property type="component" value="Unassembled WGS sequence"/>
</dbReference>
<organism evidence="4 5">
    <name type="scientific">Helicoverpa armigera</name>
    <name type="common">Cotton bollworm</name>
    <name type="synonym">Heliothis armigera</name>
    <dbReference type="NCBI Taxonomy" id="29058"/>
    <lineage>
        <taxon>Eukaryota</taxon>
        <taxon>Metazoa</taxon>
        <taxon>Ecdysozoa</taxon>
        <taxon>Arthropoda</taxon>
        <taxon>Hexapoda</taxon>
        <taxon>Insecta</taxon>
        <taxon>Pterygota</taxon>
        <taxon>Neoptera</taxon>
        <taxon>Endopterygota</taxon>
        <taxon>Lepidoptera</taxon>
        <taxon>Glossata</taxon>
        <taxon>Ditrysia</taxon>
        <taxon>Noctuoidea</taxon>
        <taxon>Noctuidae</taxon>
        <taxon>Heliothinae</taxon>
        <taxon>Helicoverpa</taxon>
    </lineage>
</organism>
<evidence type="ECO:0000313" key="5">
    <source>
        <dbReference type="Proteomes" id="UP000249218"/>
    </source>
</evidence>
<evidence type="ECO:0008006" key="6">
    <source>
        <dbReference type="Google" id="ProtNLM"/>
    </source>
</evidence>
<dbReference type="Gene3D" id="3.40.50.720">
    <property type="entry name" value="NAD(P)-binding Rossmann-like Domain"/>
    <property type="match status" value="1"/>
</dbReference>
<evidence type="ECO:0000256" key="2">
    <source>
        <dbReference type="ARBA" id="ARBA00023002"/>
    </source>
</evidence>
<comment type="similarity">
    <text evidence="1 3">Belongs to the short-chain dehydrogenases/reductases (SDR) family.</text>
</comment>
<dbReference type="InterPro" id="IPR002347">
    <property type="entry name" value="SDR_fam"/>
</dbReference>
<protein>
    <recommendedName>
        <fullName evidence="6">Alcohol dehydrogenase</fullName>
    </recommendedName>
</protein>
<evidence type="ECO:0000313" key="4">
    <source>
        <dbReference type="EMBL" id="PZC75627.1"/>
    </source>
</evidence>
<name>A0A2W1BR60_HELAM</name>
<keyword evidence="5" id="KW-1185">Reference proteome</keyword>
<gene>
    <name evidence="4" type="primary">HaOG205903</name>
    <name evidence="4" type="ORF">B5X24_HaOG205903</name>
</gene>
<dbReference type="PRINTS" id="PR00080">
    <property type="entry name" value="SDRFAMILY"/>
</dbReference>
<reference evidence="4 5" key="1">
    <citation type="journal article" date="2017" name="BMC Biol.">
        <title>Genomic innovations, transcriptional plasticity and gene loss underlying the evolution and divergence of two highly polyphagous and invasive Helicoverpa pest species.</title>
        <authorList>
            <person name="Pearce S.L."/>
            <person name="Clarke D.F."/>
            <person name="East P.D."/>
            <person name="Elfekih S."/>
            <person name="Gordon K.H."/>
            <person name="Jermiin L.S."/>
            <person name="McGaughran A."/>
            <person name="Oakeshott J.G."/>
            <person name="Papanikolaou A."/>
            <person name="Perera O.P."/>
            <person name="Rane R.V."/>
            <person name="Richards S."/>
            <person name="Tay W.T."/>
            <person name="Walsh T.K."/>
            <person name="Anderson A."/>
            <person name="Anderson C.J."/>
            <person name="Asgari S."/>
            <person name="Board P.G."/>
            <person name="Bretschneider A."/>
            <person name="Campbell P.M."/>
            <person name="Chertemps T."/>
            <person name="Christeller J.T."/>
            <person name="Coppin C.W."/>
            <person name="Downes S.J."/>
            <person name="Duan G."/>
            <person name="Farnsworth C.A."/>
            <person name="Good R.T."/>
            <person name="Han L.B."/>
            <person name="Han Y.C."/>
            <person name="Hatje K."/>
            <person name="Horne I."/>
            <person name="Huang Y.P."/>
            <person name="Hughes D.S."/>
            <person name="Jacquin-Joly E."/>
            <person name="James W."/>
            <person name="Jhangiani S."/>
            <person name="Kollmar M."/>
            <person name="Kuwar S.S."/>
            <person name="Li S."/>
            <person name="Liu N.Y."/>
            <person name="Maibeche M.T."/>
            <person name="Miller J.R."/>
            <person name="Montagne N."/>
            <person name="Perry T."/>
            <person name="Qu J."/>
            <person name="Song S.V."/>
            <person name="Sutton G.G."/>
            <person name="Vogel H."/>
            <person name="Walenz B.P."/>
            <person name="Xu W."/>
            <person name="Zhang H.J."/>
            <person name="Zou Z."/>
            <person name="Batterham P."/>
            <person name="Edwards O.R."/>
            <person name="Feyereisen R."/>
            <person name="Gibbs R.A."/>
            <person name="Heckel D.G."/>
            <person name="McGrath A."/>
            <person name="Robin C."/>
            <person name="Scherer S.E."/>
            <person name="Worley K.C."/>
            <person name="Wu Y.D."/>
        </authorList>
    </citation>
    <scope>NUCLEOTIDE SEQUENCE [LARGE SCALE GENOMIC DNA]</scope>
    <source>
        <strain evidence="4">Harm_GR_Male_#8</strain>
        <tissue evidence="4">Whole organism</tissue>
    </source>
</reference>
<dbReference type="PANTHER" id="PTHR44229">
    <property type="entry name" value="15-HYDROXYPROSTAGLANDIN DEHYDROGENASE [NAD(+)]"/>
    <property type="match status" value="1"/>
</dbReference>
<dbReference type="SUPFAM" id="SSF51735">
    <property type="entry name" value="NAD(P)-binding Rossmann-fold domains"/>
    <property type="match status" value="1"/>
</dbReference>
<sequence length="250" mass="27832">MEREPKDKVIVITGGAKGIGFEIADHFLECGAKTLILLDNSEAAGVTAAQTLNEKYGKDKAVFIECDITKDLEKVSRHILQTYQVDVLINNAGILDESDLRKTMEINCIALMDWSMKFFEHWRIDQGGRGGTIFNVASIYGFEYNPFAIYYKTSKHAVLGFTRSLGHPFNYNITGVRVIAICPGFTETALLAGKSWEIHKEEFQKQMEEKITMQKPKVVAKAAVEIFGVADSGTAWVAANNEPIKLTPMC</sequence>
<dbReference type="GO" id="GO:0005737">
    <property type="term" value="C:cytoplasm"/>
    <property type="evidence" value="ECO:0007669"/>
    <property type="project" value="TreeGrafter"/>
</dbReference>